<protein>
    <submittedName>
        <fullName evidence="1">Uncharacterized protein</fullName>
    </submittedName>
</protein>
<evidence type="ECO:0000313" key="1">
    <source>
        <dbReference type="EMBL" id="QBK93011.1"/>
    </source>
</evidence>
<reference evidence="1" key="1">
    <citation type="journal article" date="2019" name="MBio">
        <title>Virus Genomes from Deep Sea Sediments Expand the Ocean Megavirome and Support Independent Origins of Viral Gigantism.</title>
        <authorList>
            <person name="Backstrom D."/>
            <person name="Yutin N."/>
            <person name="Jorgensen S.L."/>
            <person name="Dharamshi J."/>
            <person name="Homa F."/>
            <person name="Zaremba-Niedwiedzka K."/>
            <person name="Spang A."/>
            <person name="Wolf Y.I."/>
            <person name="Koonin E.V."/>
            <person name="Ettema T.J."/>
        </authorList>
    </citation>
    <scope>NUCLEOTIDE SEQUENCE</scope>
</reference>
<organism evidence="1">
    <name type="scientific">Pithovirus LCPAC403</name>
    <dbReference type="NCBI Taxonomy" id="2506596"/>
    <lineage>
        <taxon>Viruses</taxon>
        <taxon>Pithoviruses</taxon>
    </lineage>
</organism>
<accession>A0A481ZEG2</accession>
<name>A0A481ZEG2_9VIRU</name>
<gene>
    <name evidence="1" type="ORF">LCPAC403_01450</name>
</gene>
<proteinExistence type="predicted"/>
<dbReference type="EMBL" id="MK500589">
    <property type="protein sequence ID" value="QBK93011.1"/>
    <property type="molecule type" value="Genomic_DNA"/>
</dbReference>
<sequence length="520" mass="61238">MGGNITKDGRIDDSLENIADRVIGDDRTFNLHATRKRYDVIEVKQDPEDITKPLKGIATDLVVEEFFLTEDTLYKFLQYVYTTFSDALAIYREKRELKEFDVFFLYKGGSILRIISKEFLLELPGESMREISKFYAKYFKRSDADFSIYVNPDLSDYDNVYYELGLLSYLVQDKIRDWFCSHIMKYFNFFRYNVRYQKYVLKSYLDKMNEVEAYKNQFVDLKIGNVSAMGYKQFSYSNNADATLEFLDSKEDWFAPTRTAARATIKETRNIMTVTHNNALDFKGETKDVRIKFNLTRTKIIFTLLKKDGSTENVGGELIDVSIGHRNDANILHFWDNLSDNIITYNLTFDVDCKLTFYSYSLLYLVYDLEYILFEQRMKPWHDPKYVKRLNRLFYLYFVDIFITLESGKEKLNVLRDLTNMVFSPLKDPIRRRLSKQSIGSFKRKYLNKGLMVMDLMDRLEKLISKLTRDDKDAFAEMIDVLINNANIIINSISNIRSYCATDGNVREGNLYKVDVKQLL</sequence>